<name>A0ACC2Z8R1_9PEZI</name>
<sequence length="507" mass="55451">MATGWVAKTVGAFRPAKDKLYWTFAATLFDGFGPYFLAVGWWKVYTHLVLKTLPRTNDPLKDLPSTKQRRLCKAILWTSILLHYYGITRMYMYRNGQPIDTLRANYIRQHAPWLFLGTIIFALTKVVRFTYLTTFHPARRFNSRELNARIYLWLASMFDTVCSLPLTSDLFAQAIHPTEPLFAVGLAAGHVQTYRLPTVASDGSSDGDGQASDNGTGCVDTLWRTRRHKGSCRCLSWSHDGGALLSAGTDGLVKSADAMTATDSSALHLYDLRDHSFISQKPAQTHHPHDGYISSLTPLPPSAASTSGYSKQWVSTGGTTLAVTDLRRGVLVRSEDQEEELLSSCFVGGLPARGTSTGEKVLVGGGGGVLTLWEKGAWDDQDERIVVDREPGGGETLDVLTVLPENVGPSGKIVAVGMGNGRIRFVKIGPNKVVGEVWQEKIGEEDGEVNGVGKRSLGSDDEDGDEDGDGDSSEEEDKAQKPRKKRKRGKGKDRTGGKHVMSFKGLD</sequence>
<comment type="caution">
    <text evidence="1">The sequence shown here is derived from an EMBL/GenBank/DDBJ whole genome shotgun (WGS) entry which is preliminary data.</text>
</comment>
<evidence type="ECO:0000313" key="2">
    <source>
        <dbReference type="Proteomes" id="UP001172680"/>
    </source>
</evidence>
<dbReference type="EMBL" id="JAPDRP010000010">
    <property type="protein sequence ID" value="KAJ9644070.1"/>
    <property type="molecule type" value="Genomic_DNA"/>
</dbReference>
<reference evidence="1" key="1">
    <citation type="submission" date="2022-10" db="EMBL/GenBank/DDBJ databases">
        <title>Culturing micro-colonial fungi from biological soil crusts in the Mojave desert and describing Neophaeococcomyces mojavensis, and introducing the new genera and species Taxawa tesnikishii.</title>
        <authorList>
            <person name="Kurbessoian T."/>
            <person name="Stajich J.E."/>
        </authorList>
    </citation>
    <scope>NUCLEOTIDE SEQUENCE</scope>
    <source>
        <strain evidence="1">JES_115</strain>
    </source>
</reference>
<proteinExistence type="predicted"/>
<evidence type="ECO:0000313" key="1">
    <source>
        <dbReference type="EMBL" id="KAJ9644070.1"/>
    </source>
</evidence>
<protein>
    <submittedName>
        <fullName evidence="1">WD repeat-containing protein jip5</fullName>
    </submittedName>
</protein>
<keyword evidence="2" id="KW-1185">Reference proteome</keyword>
<dbReference type="Proteomes" id="UP001172680">
    <property type="component" value="Unassembled WGS sequence"/>
</dbReference>
<organism evidence="1 2">
    <name type="scientific">Coniosporium tulheliwenetii</name>
    <dbReference type="NCBI Taxonomy" id="3383036"/>
    <lineage>
        <taxon>Eukaryota</taxon>
        <taxon>Fungi</taxon>
        <taxon>Dikarya</taxon>
        <taxon>Ascomycota</taxon>
        <taxon>Pezizomycotina</taxon>
        <taxon>Dothideomycetes</taxon>
        <taxon>Dothideomycetes incertae sedis</taxon>
        <taxon>Coniosporium</taxon>
    </lineage>
</organism>
<accession>A0ACC2Z8R1</accession>
<gene>
    <name evidence="1" type="primary">JIP5</name>
    <name evidence="1" type="ORF">H2199_003938</name>
</gene>